<dbReference type="PANTHER" id="PTHR43420">
    <property type="entry name" value="ACETYLTRANSFERASE"/>
    <property type="match status" value="1"/>
</dbReference>
<dbReference type="InterPro" id="IPR000182">
    <property type="entry name" value="GNAT_dom"/>
</dbReference>
<reference evidence="5" key="1">
    <citation type="journal article" date="2019" name="Int. J. Syst. Evol. Microbiol.">
        <title>The Global Catalogue of Microorganisms (GCM) 10K type strain sequencing project: providing services to taxonomists for standard genome sequencing and annotation.</title>
        <authorList>
            <consortium name="The Broad Institute Genomics Platform"/>
            <consortium name="The Broad Institute Genome Sequencing Center for Infectious Disease"/>
            <person name="Wu L."/>
            <person name="Ma J."/>
        </authorList>
    </citation>
    <scope>NUCLEOTIDE SEQUENCE [LARGE SCALE GENOMIC DNA]</scope>
    <source>
        <strain evidence="5">CCUG 59189</strain>
    </source>
</reference>
<sequence>MSLISTGAIEYVKNAFHHQTVTFVHFEESPLDHGAFCVVENPDCIIAYAAFPRYSHDEALLSIITKELNKHLVPSETREICFNVYGKNRELVRYVRELGFVSDMEGYELQYDFSKEKKMLETGPLVEKGFTPDMLDNFIELFERAYFDLNKDNGWSTDSYRLESNHFLSTLQNYEVDERVRSFWIDDKLIGAYIIEDQYIRDFVIHPEFQNKGYGSLILKNCVDRMSNLLGITNILLRVAQSNSGAKRFYERHHFVEQSHFAEHTWNRNVPYF</sequence>
<evidence type="ECO:0000256" key="1">
    <source>
        <dbReference type="ARBA" id="ARBA00022679"/>
    </source>
</evidence>
<dbReference type="RefSeq" id="WP_379317645.1">
    <property type="nucleotide sequence ID" value="NZ_JBHTLM010000003.1"/>
</dbReference>
<proteinExistence type="predicted"/>
<accession>A0ABW3RTR6</accession>
<dbReference type="CDD" id="cd04301">
    <property type="entry name" value="NAT_SF"/>
    <property type="match status" value="1"/>
</dbReference>
<keyword evidence="1 4" id="KW-0808">Transferase</keyword>
<dbReference type="InterPro" id="IPR016181">
    <property type="entry name" value="Acyl_CoA_acyltransferase"/>
</dbReference>
<organism evidence="4 5">
    <name type="scientific">Paenibacillus puldeungensis</name>
    <dbReference type="NCBI Taxonomy" id="696536"/>
    <lineage>
        <taxon>Bacteria</taxon>
        <taxon>Bacillati</taxon>
        <taxon>Bacillota</taxon>
        <taxon>Bacilli</taxon>
        <taxon>Bacillales</taxon>
        <taxon>Paenibacillaceae</taxon>
        <taxon>Paenibacillus</taxon>
    </lineage>
</organism>
<keyword evidence="2 4" id="KW-0012">Acyltransferase</keyword>
<feature type="domain" description="N-acetyltransferase" evidence="3">
    <location>
        <begin position="125"/>
        <end position="273"/>
    </location>
</feature>
<evidence type="ECO:0000259" key="3">
    <source>
        <dbReference type="PROSITE" id="PS51186"/>
    </source>
</evidence>
<dbReference type="Proteomes" id="UP001597262">
    <property type="component" value="Unassembled WGS sequence"/>
</dbReference>
<evidence type="ECO:0000313" key="4">
    <source>
        <dbReference type="EMBL" id="MFD1175863.1"/>
    </source>
</evidence>
<evidence type="ECO:0000256" key="2">
    <source>
        <dbReference type="ARBA" id="ARBA00023315"/>
    </source>
</evidence>
<protein>
    <submittedName>
        <fullName evidence="4">GNAT family N-acetyltransferase</fullName>
        <ecNumber evidence="4">2.3.1.-</ecNumber>
    </submittedName>
</protein>
<dbReference type="Gene3D" id="3.40.630.30">
    <property type="match status" value="1"/>
</dbReference>
<gene>
    <name evidence="4" type="ORF">ACFQ3W_06030</name>
</gene>
<dbReference type="EMBL" id="JBHTLM010000003">
    <property type="protein sequence ID" value="MFD1175863.1"/>
    <property type="molecule type" value="Genomic_DNA"/>
</dbReference>
<keyword evidence="5" id="KW-1185">Reference proteome</keyword>
<dbReference type="SUPFAM" id="SSF55729">
    <property type="entry name" value="Acyl-CoA N-acyltransferases (Nat)"/>
    <property type="match status" value="1"/>
</dbReference>
<comment type="caution">
    <text evidence="4">The sequence shown here is derived from an EMBL/GenBank/DDBJ whole genome shotgun (WGS) entry which is preliminary data.</text>
</comment>
<evidence type="ECO:0000313" key="5">
    <source>
        <dbReference type="Proteomes" id="UP001597262"/>
    </source>
</evidence>
<dbReference type="Pfam" id="PF00583">
    <property type="entry name" value="Acetyltransf_1"/>
    <property type="match status" value="1"/>
</dbReference>
<dbReference type="PROSITE" id="PS51186">
    <property type="entry name" value="GNAT"/>
    <property type="match status" value="1"/>
</dbReference>
<dbReference type="InterPro" id="IPR050680">
    <property type="entry name" value="YpeA/RimI_acetyltransf"/>
</dbReference>
<name>A0ABW3RTR6_9BACL</name>
<dbReference type="EC" id="2.3.1.-" evidence="4"/>
<dbReference type="GO" id="GO:0016746">
    <property type="term" value="F:acyltransferase activity"/>
    <property type="evidence" value="ECO:0007669"/>
    <property type="project" value="UniProtKB-KW"/>
</dbReference>